<gene>
    <name evidence="3" type="ORF">SBAD_LOCUS10424</name>
</gene>
<dbReference type="SUPFAM" id="SSF49562">
    <property type="entry name" value="C2 domain (Calcium/lipid-binding domain, CaLB)"/>
    <property type="match status" value="1"/>
</dbReference>
<proteinExistence type="predicted"/>
<dbReference type="InterPro" id="IPR035892">
    <property type="entry name" value="C2_domain_sf"/>
</dbReference>
<dbReference type="AlphaFoldDB" id="A0A183J3H6"/>
<evidence type="ECO:0000259" key="2">
    <source>
        <dbReference type="PROSITE" id="PS51182"/>
    </source>
</evidence>
<dbReference type="InterPro" id="IPR014020">
    <property type="entry name" value="Tensin_C2-dom"/>
</dbReference>
<accession>A0A183J3H6</accession>
<feature type="compositionally biased region" description="Basic and acidic residues" evidence="1">
    <location>
        <begin position="352"/>
        <end position="362"/>
    </location>
</feature>
<sequence length="415" mass="45507">MDSRTAGSQNRVTKATFSVTNGTSVLATLDPPTLYLRGDILIKCCRIGGGHLFLCQFNTCAVDSKAECLSLPSEELDFPASDRLRVDFHFLQLASSAILRQASDTVVVRLQQQMTQLVDDDDDPYDSFNNPAEDYIRCTAVVDFGFQTPEQQYMKVAGTVLMTGFVCTSVMIKRCATASSVVVILCGVTLSTVKKRPVIALAALRVSEFGAVHANVLERPFPPLELDLEVSQHGPRLITVGLDSRPFARQAKRGSDRLSQIRYRYGYRGIRGNWCDTDHEQTVTYDRKEPVDDTVDSGVHGLTACEADEQPLERPEVIEIQKRNASTISAGFQPDESTTKATVASRNAYGNGRRDFEEDGRVSHSSPSLRATKRPFSPLQRCVSPGSTGGGGDHALIDVGLVGEDRYDPQSRAFS</sequence>
<organism evidence="5">
    <name type="scientific">Soboliphyme baturini</name>
    <dbReference type="NCBI Taxonomy" id="241478"/>
    <lineage>
        <taxon>Eukaryota</taxon>
        <taxon>Metazoa</taxon>
        <taxon>Ecdysozoa</taxon>
        <taxon>Nematoda</taxon>
        <taxon>Enoplea</taxon>
        <taxon>Dorylaimia</taxon>
        <taxon>Dioctophymatida</taxon>
        <taxon>Dioctophymatoidea</taxon>
        <taxon>Soboliphymatidae</taxon>
        <taxon>Soboliphyme</taxon>
    </lineage>
</organism>
<dbReference type="WBParaSite" id="SBAD_0001079001-mRNA-1">
    <property type="protein sequence ID" value="SBAD_0001079001-mRNA-1"/>
    <property type="gene ID" value="SBAD_0001079001"/>
</dbReference>
<protein>
    <submittedName>
        <fullName evidence="5">C2 tensin-type domain-containing protein</fullName>
    </submittedName>
</protein>
<feature type="compositionally biased region" description="Polar residues" evidence="1">
    <location>
        <begin position="330"/>
        <end position="345"/>
    </location>
</feature>
<evidence type="ECO:0000313" key="5">
    <source>
        <dbReference type="WBParaSite" id="SBAD_0001079001-mRNA-1"/>
    </source>
</evidence>
<keyword evidence="4" id="KW-1185">Reference proteome</keyword>
<evidence type="ECO:0000313" key="3">
    <source>
        <dbReference type="EMBL" id="VDP31705.1"/>
    </source>
</evidence>
<reference evidence="5" key="1">
    <citation type="submission" date="2016-06" db="UniProtKB">
        <authorList>
            <consortium name="WormBaseParasite"/>
        </authorList>
    </citation>
    <scope>IDENTIFICATION</scope>
</reference>
<dbReference type="EMBL" id="UZAM01014055">
    <property type="protein sequence ID" value="VDP31705.1"/>
    <property type="molecule type" value="Genomic_DNA"/>
</dbReference>
<feature type="domain" description="C2 tensin-type" evidence="2">
    <location>
        <begin position="1"/>
        <end position="97"/>
    </location>
</feature>
<reference evidence="3 4" key="2">
    <citation type="submission" date="2018-11" db="EMBL/GenBank/DDBJ databases">
        <authorList>
            <consortium name="Pathogen Informatics"/>
        </authorList>
    </citation>
    <scope>NUCLEOTIDE SEQUENCE [LARGE SCALE GENOMIC DNA]</scope>
</reference>
<evidence type="ECO:0000256" key="1">
    <source>
        <dbReference type="SAM" id="MobiDB-lite"/>
    </source>
</evidence>
<dbReference type="Proteomes" id="UP000270296">
    <property type="component" value="Unassembled WGS sequence"/>
</dbReference>
<dbReference type="Gene3D" id="2.60.40.1110">
    <property type="match status" value="1"/>
</dbReference>
<feature type="region of interest" description="Disordered" evidence="1">
    <location>
        <begin position="330"/>
        <end position="415"/>
    </location>
</feature>
<name>A0A183J3H6_9BILA</name>
<dbReference type="PROSITE" id="PS51182">
    <property type="entry name" value="C2_TENSIN"/>
    <property type="match status" value="1"/>
</dbReference>
<evidence type="ECO:0000313" key="4">
    <source>
        <dbReference type="Proteomes" id="UP000270296"/>
    </source>
</evidence>